<protein>
    <recommendedName>
        <fullName evidence="7">DNA-directed RNA polymerase subunit delta</fullName>
    </recommendedName>
</protein>
<dbReference type="STRING" id="319970.RV00_GL002115"/>
<dbReference type="PANTHER" id="PTHR35092">
    <property type="entry name" value="CHLORINASE MJ1651"/>
    <property type="match status" value="1"/>
</dbReference>
<dbReference type="InterPro" id="IPR046469">
    <property type="entry name" value="SAM_HAT_N"/>
</dbReference>
<comment type="similarity">
    <text evidence="2">Belongs to the SAM hydrolase / SAM-dependent halogenase family.</text>
</comment>
<dbReference type="EMBL" id="JXKM01000004">
    <property type="protein sequence ID" value="OJG35971.1"/>
    <property type="molecule type" value="Genomic_DNA"/>
</dbReference>
<name>A0A1L8SV72_9ENTE</name>
<dbReference type="Pfam" id="PF20257">
    <property type="entry name" value="SAM_HAT_C"/>
    <property type="match status" value="1"/>
</dbReference>
<proteinExistence type="inferred from homology"/>
<dbReference type="PIRSF" id="PIRSF006779">
    <property type="entry name" value="UCP006779"/>
    <property type="match status" value="1"/>
</dbReference>
<evidence type="ECO:0000256" key="2">
    <source>
        <dbReference type="ARBA" id="ARBA00024035"/>
    </source>
</evidence>
<dbReference type="InterPro" id="IPR002747">
    <property type="entry name" value="SAM_OH_AdoTrfase"/>
</dbReference>
<evidence type="ECO:0000313" key="5">
    <source>
        <dbReference type="EMBL" id="OJG35971.1"/>
    </source>
</evidence>
<dbReference type="AlphaFoldDB" id="A0A1L8SV72"/>
<dbReference type="PANTHER" id="PTHR35092:SF1">
    <property type="entry name" value="CHLORINASE MJ1651"/>
    <property type="match status" value="1"/>
</dbReference>
<comment type="caution">
    <text evidence="5">The sequence shown here is derived from an EMBL/GenBank/DDBJ whole genome shotgun (WGS) entry which is preliminary data.</text>
</comment>
<dbReference type="Gene3D" id="2.40.30.90">
    <property type="entry name" value="Bacterial fluorinating enzyme like"/>
    <property type="match status" value="1"/>
</dbReference>
<feature type="domain" description="S-adenosyl-l-methionine hydroxide adenosyltransferase N-terminal" evidence="3">
    <location>
        <begin position="33"/>
        <end position="181"/>
    </location>
</feature>
<feature type="domain" description="S-adenosyl-l-methionine hydroxide adenosyltransferase C-terminal" evidence="4">
    <location>
        <begin position="207"/>
        <end position="301"/>
    </location>
</feature>
<dbReference type="InterPro" id="IPR023228">
    <property type="entry name" value="SAM_OH_AdoTrfase_N_sf"/>
</dbReference>
<evidence type="ECO:0000259" key="3">
    <source>
        <dbReference type="Pfam" id="PF01887"/>
    </source>
</evidence>
<reference evidence="5 6" key="1">
    <citation type="submission" date="2014-12" db="EMBL/GenBank/DDBJ databases">
        <title>Draft genome sequences of 29 type strains of Enterococci.</title>
        <authorList>
            <person name="Zhong Z."/>
            <person name="Sun Z."/>
            <person name="Liu W."/>
            <person name="Zhang W."/>
            <person name="Zhang H."/>
        </authorList>
    </citation>
    <scope>NUCLEOTIDE SEQUENCE [LARGE SCALE GENOMIC DNA]</scope>
    <source>
        <strain evidence="5 6">DSM 22802</strain>
    </source>
</reference>
<dbReference type="Gene3D" id="3.40.50.10790">
    <property type="entry name" value="S-adenosyl-l-methionine hydroxide adenosyltransferase, N-terminal"/>
    <property type="match status" value="1"/>
</dbReference>
<keyword evidence="1" id="KW-0949">S-adenosyl-L-methionine</keyword>
<evidence type="ECO:0008006" key="7">
    <source>
        <dbReference type="Google" id="ProtNLM"/>
    </source>
</evidence>
<accession>A0A1L8SV72</accession>
<dbReference type="InterPro" id="IPR046470">
    <property type="entry name" value="SAM_HAT_C"/>
</dbReference>
<dbReference type="Pfam" id="PF01887">
    <property type="entry name" value="SAM_HAT_N"/>
    <property type="match status" value="1"/>
</dbReference>
<dbReference type="SUPFAM" id="SSF101852">
    <property type="entry name" value="Bacterial fluorinating enzyme, C-terminal domain"/>
    <property type="match status" value="1"/>
</dbReference>
<gene>
    <name evidence="5" type="ORF">RV00_GL002115</name>
</gene>
<keyword evidence="6" id="KW-1185">Reference proteome</keyword>
<evidence type="ECO:0000259" key="4">
    <source>
        <dbReference type="Pfam" id="PF20257"/>
    </source>
</evidence>
<dbReference type="SUPFAM" id="SSF102522">
    <property type="entry name" value="Bacterial fluorinating enzyme, N-terminal domain"/>
    <property type="match status" value="1"/>
</dbReference>
<organism evidence="5 6">
    <name type="scientific">Enterococcus devriesei</name>
    <dbReference type="NCBI Taxonomy" id="319970"/>
    <lineage>
        <taxon>Bacteria</taxon>
        <taxon>Bacillati</taxon>
        <taxon>Bacillota</taxon>
        <taxon>Bacilli</taxon>
        <taxon>Lactobacillales</taxon>
        <taxon>Enterococcaceae</taxon>
        <taxon>Enterococcus</taxon>
    </lineage>
</organism>
<dbReference type="InterPro" id="IPR023227">
    <property type="entry name" value="SAM_OH_AdoTrfase_C_sf"/>
</dbReference>
<evidence type="ECO:0000313" key="6">
    <source>
        <dbReference type="Proteomes" id="UP000183700"/>
    </source>
</evidence>
<evidence type="ECO:0000256" key="1">
    <source>
        <dbReference type="ARBA" id="ARBA00022691"/>
    </source>
</evidence>
<dbReference type="Proteomes" id="UP000183700">
    <property type="component" value="Unassembled WGS sequence"/>
</dbReference>
<sequence length="310" mass="34708">MARLLNEGMLIRFNIRFHEGKIMKGGRVMANFLVLQTDFGLQDGAVNAMYGVAYQVEPNLTINNLTHEIEPYNIHDASYRLLQTVSYWPAGTVFVSVVDPGVGSTRRSVAAELKGGQYVITPDNGTLTYLAQYVGIKELRQIDEESQRLPGSSESHTFHGRDVYVYNGARLASGKVAFTELGEIISLTDLVTFPLTAPQQDEQKITGTIDITDIRFGSLWTNIPLEFFKTWQVDYGQNLLVKIYFKDVLRYQDEVVFGRSFAQVVPKEAVLYINSVLNVGLGINLDSFSGVYKIGTGNEWTIELTKVENN</sequence>